<organism evidence="2 3">
    <name type="scientific">Zoarces viviparus</name>
    <name type="common">Viviparous eelpout</name>
    <name type="synonym">Blennius viviparus</name>
    <dbReference type="NCBI Taxonomy" id="48416"/>
    <lineage>
        <taxon>Eukaryota</taxon>
        <taxon>Metazoa</taxon>
        <taxon>Chordata</taxon>
        <taxon>Craniata</taxon>
        <taxon>Vertebrata</taxon>
        <taxon>Euteleostomi</taxon>
        <taxon>Actinopterygii</taxon>
        <taxon>Neopterygii</taxon>
        <taxon>Teleostei</taxon>
        <taxon>Neoteleostei</taxon>
        <taxon>Acanthomorphata</taxon>
        <taxon>Eupercaria</taxon>
        <taxon>Perciformes</taxon>
        <taxon>Cottioidei</taxon>
        <taxon>Zoarcales</taxon>
        <taxon>Zoarcidae</taxon>
        <taxon>Zoarcinae</taxon>
        <taxon>Zoarces</taxon>
    </lineage>
</organism>
<gene>
    <name evidence="2" type="ORF">VZT92_020229</name>
</gene>
<dbReference type="AlphaFoldDB" id="A0AAW1EER4"/>
<proteinExistence type="predicted"/>
<reference evidence="2 3" key="1">
    <citation type="journal article" date="2024" name="Genome Biol. Evol.">
        <title>Chromosome-level genome assembly of the viviparous eelpout Zoarces viviparus.</title>
        <authorList>
            <person name="Fuhrmann N."/>
            <person name="Brasseur M.V."/>
            <person name="Bakowski C.E."/>
            <person name="Podsiadlowski L."/>
            <person name="Prost S."/>
            <person name="Krehenwinkel H."/>
            <person name="Mayer C."/>
        </authorList>
    </citation>
    <scope>NUCLEOTIDE SEQUENCE [LARGE SCALE GENOMIC DNA]</scope>
    <source>
        <strain evidence="2">NO-MEL_2022_Ind0_liver</strain>
    </source>
</reference>
<feature type="region of interest" description="Disordered" evidence="1">
    <location>
        <begin position="10"/>
        <end position="79"/>
    </location>
</feature>
<evidence type="ECO:0000313" key="2">
    <source>
        <dbReference type="EMBL" id="KAK9520335.1"/>
    </source>
</evidence>
<evidence type="ECO:0000256" key="1">
    <source>
        <dbReference type="SAM" id="MobiDB-lite"/>
    </source>
</evidence>
<comment type="caution">
    <text evidence="2">The sequence shown here is derived from an EMBL/GenBank/DDBJ whole genome shotgun (WGS) entry which is preliminary data.</text>
</comment>
<evidence type="ECO:0000313" key="3">
    <source>
        <dbReference type="Proteomes" id="UP001488805"/>
    </source>
</evidence>
<feature type="compositionally biased region" description="Basic and acidic residues" evidence="1">
    <location>
        <begin position="32"/>
        <end position="55"/>
    </location>
</feature>
<protein>
    <submittedName>
        <fullName evidence="2">Uncharacterized protein</fullName>
    </submittedName>
</protein>
<name>A0AAW1EER4_ZOAVI</name>
<dbReference type="Proteomes" id="UP001488805">
    <property type="component" value="Unassembled WGS sequence"/>
</dbReference>
<accession>A0AAW1EER4</accession>
<dbReference type="EMBL" id="JBCEZU010000329">
    <property type="protein sequence ID" value="KAK9520335.1"/>
    <property type="molecule type" value="Genomic_DNA"/>
</dbReference>
<sequence length="79" mass="8612">MWINVYVKRNHSEPSLSCRNPHHSIFVPAQGLKEEKEGDTEGEKEGDTEGEKEGDIEGDSEEDIEGHGVGDSEEGMGGV</sequence>
<keyword evidence="3" id="KW-1185">Reference proteome</keyword>